<evidence type="ECO:0000259" key="1">
    <source>
        <dbReference type="Pfam" id="PF05685"/>
    </source>
</evidence>
<dbReference type="EMBL" id="JABACJ020000003">
    <property type="protein sequence ID" value="MBU3875115.1"/>
    <property type="molecule type" value="Genomic_DNA"/>
</dbReference>
<evidence type="ECO:0000313" key="2">
    <source>
        <dbReference type="EMBL" id="MBU3875115.1"/>
    </source>
</evidence>
<organism evidence="2 3">
    <name type="scientific">Faecalicatena faecalis</name>
    <dbReference type="NCBI Taxonomy" id="2726362"/>
    <lineage>
        <taxon>Bacteria</taxon>
        <taxon>Bacillati</taxon>
        <taxon>Bacillota</taxon>
        <taxon>Clostridia</taxon>
        <taxon>Lachnospirales</taxon>
        <taxon>Lachnospiraceae</taxon>
        <taxon>Faecalicatena</taxon>
    </lineage>
</organism>
<dbReference type="RefSeq" id="WP_216239937.1">
    <property type="nucleotide sequence ID" value="NZ_JABACJ020000003.1"/>
</dbReference>
<name>A0ABS6D0V4_9FIRM</name>
<reference evidence="2 3" key="1">
    <citation type="submission" date="2021-06" db="EMBL/GenBank/DDBJ databases">
        <title>Faecalicatena sp. nov. isolated from porcine feces.</title>
        <authorList>
            <person name="Oh B.S."/>
            <person name="Lee J.H."/>
        </authorList>
    </citation>
    <scope>NUCLEOTIDE SEQUENCE [LARGE SCALE GENOMIC DNA]</scope>
    <source>
        <strain evidence="2 3">AGMB00832</strain>
    </source>
</reference>
<comment type="caution">
    <text evidence="2">The sequence shown here is derived from an EMBL/GenBank/DDBJ whole genome shotgun (WGS) entry which is preliminary data.</text>
</comment>
<keyword evidence="2" id="KW-0540">Nuclease</keyword>
<keyword evidence="2" id="KW-0255">Endonuclease</keyword>
<dbReference type="GO" id="GO:0004519">
    <property type="term" value="F:endonuclease activity"/>
    <property type="evidence" value="ECO:0007669"/>
    <property type="project" value="UniProtKB-KW"/>
</dbReference>
<evidence type="ECO:0000313" key="3">
    <source>
        <dbReference type="Proteomes" id="UP000723714"/>
    </source>
</evidence>
<dbReference type="CDD" id="cd06260">
    <property type="entry name" value="DUF820-like"/>
    <property type="match status" value="1"/>
</dbReference>
<accession>A0ABS6D0V4</accession>
<dbReference type="InterPro" id="IPR008538">
    <property type="entry name" value="Uma2"/>
</dbReference>
<protein>
    <submittedName>
        <fullName evidence="2">Uma2 family endonuclease</fullName>
    </submittedName>
</protein>
<dbReference type="Pfam" id="PF05685">
    <property type="entry name" value="Uma2"/>
    <property type="match status" value="1"/>
</dbReference>
<dbReference type="Proteomes" id="UP000723714">
    <property type="component" value="Unassembled WGS sequence"/>
</dbReference>
<gene>
    <name evidence="2" type="ORF">HGO97_004715</name>
</gene>
<proteinExistence type="predicted"/>
<keyword evidence="3" id="KW-1185">Reference proteome</keyword>
<keyword evidence="2" id="KW-0378">Hydrolase</keyword>
<feature type="domain" description="Putative restriction endonuclease" evidence="1">
    <location>
        <begin position="43"/>
        <end position="181"/>
    </location>
</feature>
<sequence>MDSIHFEDIPFEQIVNQASVPDFPMDRQGTYTRGELSSFPAYMHVELVNGYLITPPFVPYIHQCIITELLYQWTQYIKEYELPIKAVTAPFYFSRRADDRTVLLPDLAVVRHPGSILCPDMNVLPYFTVEVTTLGTNCLDHIVKTRIYKDWGIREYWIINPQSSYIETHLFQDPEPEIIETYPFGACIPVRSNDGLSIDTSEFPVEQHT</sequence>